<dbReference type="OrthoDB" id="272395at2"/>
<sequence length="313" mass="35301">MQTTQSQPRRHFLQTLLQSCAAGALLPQIETLLAEETGQSSRSLPPVPGKLSVNLRKRGKEIDASPTIEQTEWNASETAIIICDMWADHPCKLAAQRVDRMAPRMNQVISKARDQGVAIIHAPSGGIQLYEDTPFRQRIKEARPSKPPVPIQSWCYLNPEKESPLPVDDTVKRSTESTLRGCDDPIADYKKNTDRHEHPAIKIVGYDVISANGQEIFNFLEQEQRKNIVIMGVHTNMCVLGRPFGIRQLRYLDKNVVLCRDLTDALYDPRDRPYVSHARGTEMIIEHIERHWCPSILGKDLTKVIPGSNNPDS</sequence>
<name>A0A517VKD8_9PLAN</name>
<reference evidence="1 2" key="1">
    <citation type="submission" date="2019-02" db="EMBL/GenBank/DDBJ databases">
        <title>Deep-cultivation of Planctomycetes and their phenomic and genomic characterization uncovers novel biology.</title>
        <authorList>
            <person name="Wiegand S."/>
            <person name="Jogler M."/>
            <person name="Boedeker C."/>
            <person name="Pinto D."/>
            <person name="Vollmers J."/>
            <person name="Rivas-Marin E."/>
            <person name="Kohn T."/>
            <person name="Peeters S.H."/>
            <person name="Heuer A."/>
            <person name="Rast P."/>
            <person name="Oberbeckmann S."/>
            <person name="Bunk B."/>
            <person name="Jeske O."/>
            <person name="Meyerdierks A."/>
            <person name="Storesund J.E."/>
            <person name="Kallscheuer N."/>
            <person name="Luecker S."/>
            <person name="Lage O.M."/>
            <person name="Pohl T."/>
            <person name="Merkel B.J."/>
            <person name="Hornburger P."/>
            <person name="Mueller R.-W."/>
            <person name="Bruemmer F."/>
            <person name="Labrenz M."/>
            <person name="Spormann A.M."/>
            <person name="Op den Camp H."/>
            <person name="Overmann J."/>
            <person name="Amann R."/>
            <person name="Jetten M.S.M."/>
            <person name="Mascher T."/>
            <person name="Medema M.H."/>
            <person name="Devos D.P."/>
            <person name="Kaster A.-K."/>
            <person name="Ovreas L."/>
            <person name="Rohde M."/>
            <person name="Galperin M.Y."/>
            <person name="Jogler C."/>
        </authorList>
    </citation>
    <scope>NUCLEOTIDE SEQUENCE [LARGE SCALE GENOMIC DNA]</scope>
    <source>
        <strain evidence="1 2">Pan161</strain>
    </source>
</reference>
<dbReference type="Gene3D" id="3.40.50.850">
    <property type="entry name" value="Isochorismatase-like"/>
    <property type="match status" value="1"/>
</dbReference>
<keyword evidence="2" id="KW-1185">Reference proteome</keyword>
<organism evidence="1 2">
    <name type="scientific">Gimesia algae</name>
    <dbReference type="NCBI Taxonomy" id="2527971"/>
    <lineage>
        <taxon>Bacteria</taxon>
        <taxon>Pseudomonadati</taxon>
        <taxon>Planctomycetota</taxon>
        <taxon>Planctomycetia</taxon>
        <taxon>Planctomycetales</taxon>
        <taxon>Planctomycetaceae</taxon>
        <taxon>Gimesia</taxon>
    </lineage>
</organism>
<proteinExistence type="predicted"/>
<protein>
    <submittedName>
        <fullName evidence="1">Isochorismatase family protein</fullName>
    </submittedName>
</protein>
<dbReference type="AlphaFoldDB" id="A0A517VKD8"/>
<evidence type="ECO:0000313" key="2">
    <source>
        <dbReference type="Proteomes" id="UP000316855"/>
    </source>
</evidence>
<dbReference type="InterPro" id="IPR036380">
    <property type="entry name" value="Isochorismatase-like_sf"/>
</dbReference>
<dbReference type="EMBL" id="CP036343">
    <property type="protein sequence ID" value="QDT93484.1"/>
    <property type="molecule type" value="Genomic_DNA"/>
</dbReference>
<gene>
    <name evidence="1" type="ORF">Pan161_51640</name>
</gene>
<evidence type="ECO:0000313" key="1">
    <source>
        <dbReference type="EMBL" id="QDT93484.1"/>
    </source>
</evidence>
<dbReference type="Proteomes" id="UP000316855">
    <property type="component" value="Chromosome"/>
</dbReference>
<dbReference type="SUPFAM" id="SSF52499">
    <property type="entry name" value="Isochorismatase-like hydrolases"/>
    <property type="match status" value="1"/>
</dbReference>
<accession>A0A517VKD8</accession>
<dbReference type="KEGG" id="gax:Pan161_51640"/>
<dbReference type="RefSeq" id="WP_145231444.1">
    <property type="nucleotide sequence ID" value="NZ_CP036343.1"/>
</dbReference>